<dbReference type="EMBL" id="KL198100">
    <property type="protein sequence ID" value="KDQ07788.1"/>
    <property type="molecule type" value="Genomic_DNA"/>
</dbReference>
<dbReference type="Proteomes" id="UP000027195">
    <property type="component" value="Unassembled WGS sequence"/>
</dbReference>
<organism evidence="2 3">
    <name type="scientific">Botryobasidium botryosum (strain FD-172 SS1)</name>
    <dbReference type="NCBI Taxonomy" id="930990"/>
    <lineage>
        <taxon>Eukaryota</taxon>
        <taxon>Fungi</taxon>
        <taxon>Dikarya</taxon>
        <taxon>Basidiomycota</taxon>
        <taxon>Agaricomycotina</taxon>
        <taxon>Agaricomycetes</taxon>
        <taxon>Cantharellales</taxon>
        <taxon>Botryobasidiaceae</taxon>
        <taxon>Botryobasidium</taxon>
    </lineage>
</organism>
<evidence type="ECO:0000313" key="2">
    <source>
        <dbReference type="EMBL" id="KDQ07788.1"/>
    </source>
</evidence>
<feature type="compositionally biased region" description="Acidic residues" evidence="1">
    <location>
        <begin position="221"/>
        <end position="230"/>
    </location>
</feature>
<gene>
    <name evidence="2" type="ORF">BOTBODRAFT_591586</name>
</gene>
<dbReference type="FunCoup" id="A0A067LWP8">
    <property type="interactions" value="45"/>
</dbReference>
<reference evidence="3" key="1">
    <citation type="journal article" date="2014" name="Proc. Natl. Acad. Sci. U.S.A.">
        <title>Extensive sampling of basidiomycete genomes demonstrates inadequacy of the white-rot/brown-rot paradigm for wood decay fungi.</title>
        <authorList>
            <person name="Riley R."/>
            <person name="Salamov A.A."/>
            <person name="Brown D.W."/>
            <person name="Nagy L.G."/>
            <person name="Floudas D."/>
            <person name="Held B.W."/>
            <person name="Levasseur A."/>
            <person name="Lombard V."/>
            <person name="Morin E."/>
            <person name="Otillar R."/>
            <person name="Lindquist E.A."/>
            <person name="Sun H."/>
            <person name="LaButti K.M."/>
            <person name="Schmutz J."/>
            <person name="Jabbour D."/>
            <person name="Luo H."/>
            <person name="Baker S.E."/>
            <person name="Pisabarro A.G."/>
            <person name="Walton J.D."/>
            <person name="Blanchette R.A."/>
            <person name="Henrissat B."/>
            <person name="Martin F."/>
            <person name="Cullen D."/>
            <person name="Hibbett D.S."/>
            <person name="Grigoriev I.V."/>
        </authorList>
    </citation>
    <scope>NUCLEOTIDE SEQUENCE [LARGE SCALE GENOMIC DNA]</scope>
    <source>
        <strain evidence="3">FD-172 SS1</strain>
    </source>
</reference>
<dbReference type="STRING" id="930990.A0A067LWP8"/>
<dbReference type="Pfam" id="PF04090">
    <property type="entry name" value="Rrn11"/>
    <property type="match status" value="1"/>
</dbReference>
<dbReference type="GO" id="GO:0070860">
    <property type="term" value="C:RNA polymerase I core factor complex"/>
    <property type="evidence" value="ECO:0007669"/>
    <property type="project" value="TreeGrafter"/>
</dbReference>
<dbReference type="PANTHER" id="PTHR28244">
    <property type="entry name" value="RNA POLYMERASE I-SPECIFIC TRANSCRIPTION INITIATION FACTOR RRN11"/>
    <property type="match status" value="1"/>
</dbReference>
<evidence type="ECO:0000256" key="1">
    <source>
        <dbReference type="SAM" id="MobiDB-lite"/>
    </source>
</evidence>
<feature type="region of interest" description="Disordered" evidence="1">
    <location>
        <begin position="220"/>
        <end position="254"/>
    </location>
</feature>
<dbReference type="InterPro" id="IPR053029">
    <property type="entry name" value="RNA_pol_I-specific_init_factor"/>
</dbReference>
<dbReference type="GO" id="GO:0017025">
    <property type="term" value="F:TBP-class protein binding"/>
    <property type="evidence" value="ECO:0007669"/>
    <property type="project" value="TreeGrafter"/>
</dbReference>
<dbReference type="AlphaFoldDB" id="A0A067LWP8"/>
<dbReference type="GO" id="GO:0001164">
    <property type="term" value="F:RNA polymerase I core promoter sequence-specific DNA binding"/>
    <property type="evidence" value="ECO:0007669"/>
    <property type="project" value="InterPro"/>
</dbReference>
<proteinExistence type="predicted"/>
<dbReference type="InterPro" id="IPR007224">
    <property type="entry name" value="TIF_Rrn11"/>
</dbReference>
<dbReference type="GO" id="GO:0001181">
    <property type="term" value="F:RNA polymerase I general transcription initiation factor activity"/>
    <property type="evidence" value="ECO:0007669"/>
    <property type="project" value="InterPro"/>
</dbReference>
<dbReference type="PANTHER" id="PTHR28244:SF1">
    <property type="entry name" value="RNA POLYMERASE I-SPECIFIC TRANSCRIPTION INITIATION FACTOR RRN11"/>
    <property type="match status" value="1"/>
</dbReference>
<dbReference type="HOGENOM" id="CLU_081658_0_0_1"/>
<keyword evidence="3" id="KW-1185">Reference proteome</keyword>
<dbReference type="InParanoid" id="A0A067LWP8"/>
<name>A0A067LWP8_BOTB1</name>
<protein>
    <submittedName>
        <fullName evidence="2">Uncharacterized protein</fullName>
    </submittedName>
</protein>
<evidence type="ECO:0000313" key="3">
    <source>
        <dbReference type="Proteomes" id="UP000027195"/>
    </source>
</evidence>
<accession>A0A067LWP8</accession>
<dbReference type="GO" id="GO:0042790">
    <property type="term" value="P:nucleolar large rRNA transcription by RNA polymerase I"/>
    <property type="evidence" value="ECO:0007669"/>
    <property type="project" value="TreeGrafter"/>
</dbReference>
<sequence length="254" mass="28776">MFSVPAIRRPVVPSNTSRAFHIRRLQDILQLSIQTGDLVRAKRAWCILARCKEVNWRVLWRTGLTLAGSLNESLAERTDGKLEYLRAMMLRHQDSRELILQEIVLLLIDAGQYREALDEINLYLPSFPYQDNPVLHTYAGLLSLFMAQPFQQTPAKAPPRHVADQSPSIPPIITTGFSEAQLRDAQSHLERARSLDEHNVVASGFLDRIRLGMKLAAEIQEREEGDDSDGKDDLVPVSSDEDEELPSSKRMHLS</sequence>
<dbReference type="OrthoDB" id="2159786at2759"/>